<dbReference type="EMBL" id="WIBF01000004">
    <property type="protein sequence ID" value="MQQ08569.1"/>
    <property type="molecule type" value="Genomic_DNA"/>
</dbReference>
<feature type="transmembrane region" description="Helical" evidence="2">
    <location>
        <begin position="186"/>
        <end position="209"/>
    </location>
</feature>
<evidence type="ECO:0000313" key="4">
    <source>
        <dbReference type="Proteomes" id="UP000444174"/>
    </source>
</evidence>
<feature type="transmembrane region" description="Helical" evidence="2">
    <location>
        <begin position="72"/>
        <end position="92"/>
    </location>
</feature>
<keyword evidence="2" id="KW-0472">Membrane</keyword>
<gene>
    <name evidence="3" type="ORF">GFB49_08910</name>
</gene>
<evidence type="ECO:0000256" key="2">
    <source>
        <dbReference type="SAM" id="Phobius"/>
    </source>
</evidence>
<proteinExistence type="predicted"/>
<dbReference type="RefSeq" id="WP_153215508.1">
    <property type="nucleotide sequence ID" value="NZ_WIBF01000004.1"/>
</dbReference>
<name>A0A843YHE5_9RHOB</name>
<feature type="transmembrane region" description="Helical" evidence="2">
    <location>
        <begin position="221"/>
        <end position="242"/>
    </location>
</feature>
<sequence>MGQMLLLSEVSGRLMGLFGLVSLALGIKAYQAGTSTWSYDSLIFVGGLCFAFSLLYLLPRTHRMVMRVTHPFGLRLLFAKFSVFWMAANMLFAVDAQEGNVIAAHPGLKAVLFLLLIGLPPVVFLLMYFPVGLSYRAQRLRREALVAQPTLPKVKHRTVQSDQSDRRRPMADVAPSVEPSAQRGSVWVWLPLALVTAVVVWVNAEMTVIPSPDYLRFVSTYLWLLMAGIFVLLFLLPLRSMARHGRSLFAMPKILVVAGMVPLFLFVAGNLIYVTLPAAEVLARGSFPHSDLEYHVRAVEAGSEAQLCLDLEHLSRAQRPVPICVSSQADLQVDDTVTIRGPLGFWGQEVREVRPLLRDGKKQG</sequence>
<feature type="transmembrane region" description="Helical" evidence="2">
    <location>
        <begin position="254"/>
        <end position="276"/>
    </location>
</feature>
<evidence type="ECO:0000313" key="3">
    <source>
        <dbReference type="EMBL" id="MQQ08569.1"/>
    </source>
</evidence>
<accession>A0A843YHE5</accession>
<feature type="region of interest" description="Disordered" evidence="1">
    <location>
        <begin position="157"/>
        <end position="176"/>
    </location>
</feature>
<dbReference type="Proteomes" id="UP000444174">
    <property type="component" value="Unassembled WGS sequence"/>
</dbReference>
<protein>
    <submittedName>
        <fullName evidence="3">Uncharacterized protein</fullName>
    </submittedName>
</protein>
<keyword evidence="2" id="KW-1133">Transmembrane helix</keyword>
<keyword evidence="4" id="KW-1185">Reference proteome</keyword>
<organism evidence="3 4">
    <name type="scientific">Tritonibacter litoralis</name>
    <dbReference type="NCBI Taxonomy" id="2662264"/>
    <lineage>
        <taxon>Bacteria</taxon>
        <taxon>Pseudomonadati</taxon>
        <taxon>Pseudomonadota</taxon>
        <taxon>Alphaproteobacteria</taxon>
        <taxon>Rhodobacterales</taxon>
        <taxon>Paracoccaceae</taxon>
        <taxon>Tritonibacter</taxon>
    </lineage>
</organism>
<comment type="caution">
    <text evidence="3">The sequence shown here is derived from an EMBL/GenBank/DDBJ whole genome shotgun (WGS) entry which is preliminary data.</text>
</comment>
<dbReference type="AlphaFoldDB" id="A0A843YHE5"/>
<feature type="transmembrane region" description="Helical" evidence="2">
    <location>
        <begin position="41"/>
        <end position="60"/>
    </location>
</feature>
<feature type="transmembrane region" description="Helical" evidence="2">
    <location>
        <begin position="112"/>
        <end position="133"/>
    </location>
</feature>
<keyword evidence="2" id="KW-0812">Transmembrane</keyword>
<reference evidence="3 4" key="1">
    <citation type="submission" date="2019-10" db="EMBL/GenBank/DDBJ databases">
        <title>Epibacterium sp. nov., isolated from seawater.</title>
        <authorList>
            <person name="Zhang X."/>
            <person name="Li N."/>
        </authorList>
    </citation>
    <scope>NUCLEOTIDE SEQUENCE [LARGE SCALE GENOMIC DNA]</scope>
    <source>
        <strain evidence="3 4">SM1979</strain>
    </source>
</reference>
<evidence type="ECO:0000256" key="1">
    <source>
        <dbReference type="SAM" id="MobiDB-lite"/>
    </source>
</evidence>